<comment type="caution">
    <text evidence="2">The sequence shown here is derived from an EMBL/GenBank/DDBJ whole genome shotgun (WGS) entry which is preliminary data.</text>
</comment>
<feature type="chain" id="PRO_5043943272" description="HEAT repeat domain-containing protein" evidence="1">
    <location>
        <begin position="22"/>
        <end position="333"/>
    </location>
</feature>
<evidence type="ECO:0008006" key="4">
    <source>
        <dbReference type="Google" id="ProtNLM"/>
    </source>
</evidence>
<dbReference type="AlphaFoldDB" id="A0AAV2VJ77"/>
<proteinExistence type="predicted"/>
<reference evidence="2 3" key="1">
    <citation type="journal article" date="2013" name="ISME J.">
        <title>Comparative genomics of pathogenic lineages of Vibrio nigripulchritudo identifies virulence-associated traits.</title>
        <authorList>
            <person name="Goudenege D."/>
            <person name="Labreuche Y."/>
            <person name="Krin E."/>
            <person name="Ansquer D."/>
            <person name="Mangenot S."/>
            <person name="Calteau A."/>
            <person name="Medigue C."/>
            <person name="Mazel D."/>
            <person name="Polz M.F."/>
            <person name="Le Roux F."/>
        </authorList>
    </citation>
    <scope>NUCLEOTIDE SEQUENCE [LARGE SCALE GENOMIC DNA]</scope>
    <source>
        <strain evidence="2 3">SOn1</strain>
    </source>
</reference>
<feature type="signal peptide" evidence="1">
    <location>
        <begin position="1"/>
        <end position="21"/>
    </location>
</feature>
<sequence>MRQGKLAWFISLLLVFSPVMAKELSQDEAQQWIENQQILTKADELYQLVLTDEVDSLEFALQRLNLPQQDVVRFLLLEHMEEKDIILTTSMAKFVQKQIGRPSPYKVRKQGDGYEFTIPAFDSSAVASRLLKRWHGDQQILTFILQAEQQKLKLSKWLTEGKDKQKKAREALLIRELDGLSPKALNQLTQQLTHNPVANWLPSTKVVVRMAQVSEDPEVYKILWRMKADQHTRAEMVRLAKTKDEFSLQQVMLASENPSLHDQALNELTRLDPLPIEVKTFLIKKLEQSDGASVIARNLVSHGHRRWVEQLAENHRGLNTKSLLKALSGGKDN</sequence>
<organism evidence="2 3">
    <name type="scientific">Vibrio nigripulchritudo SOn1</name>
    <dbReference type="NCBI Taxonomy" id="1238450"/>
    <lineage>
        <taxon>Bacteria</taxon>
        <taxon>Pseudomonadati</taxon>
        <taxon>Pseudomonadota</taxon>
        <taxon>Gammaproteobacteria</taxon>
        <taxon>Vibrionales</taxon>
        <taxon>Vibrionaceae</taxon>
        <taxon>Vibrio</taxon>
    </lineage>
</organism>
<keyword evidence="1" id="KW-0732">Signal</keyword>
<dbReference type="RefSeq" id="WP_022610465.1">
    <property type="nucleotide sequence ID" value="NZ_LK391965.1"/>
</dbReference>
<evidence type="ECO:0000313" key="2">
    <source>
        <dbReference type="EMBL" id="CCO44722.1"/>
    </source>
</evidence>
<dbReference type="Proteomes" id="UP000018211">
    <property type="component" value="Unassembled WGS sequence"/>
</dbReference>
<accession>A0AAV2VJ77</accession>
<gene>
    <name evidence="2" type="ORF">VIBNISOn1_1210014</name>
</gene>
<evidence type="ECO:0000313" key="3">
    <source>
        <dbReference type="Proteomes" id="UP000018211"/>
    </source>
</evidence>
<dbReference type="EMBL" id="CAOF01000026">
    <property type="protein sequence ID" value="CCO44722.1"/>
    <property type="molecule type" value="Genomic_DNA"/>
</dbReference>
<protein>
    <recommendedName>
        <fullName evidence="4">HEAT repeat domain-containing protein</fullName>
    </recommendedName>
</protein>
<name>A0AAV2VJ77_9VIBR</name>
<evidence type="ECO:0000256" key="1">
    <source>
        <dbReference type="SAM" id="SignalP"/>
    </source>
</evidence>